<feature type="compositionally biased region" description="Basic and acidic residues" evidence="1">
    <location>
        <begin position="93"/>
        <end position="105"/>
    </location>
</feature>
<dbReference type="Proteomes" id="UP000241462">
    <property type="component" value="Unassembled WGS sequence"/>
</dbReference>
<evidence type="ECO:0000313" key="2">
    <source>
        <dbReference type="EMBL" id="PSS03889.1"/>
    </source>
</evidence>
<keyword evidence="3" id="KW-1185">Reference proteome</keyword>
<name>A0A2T3ANA7_9PEZI</name>
<proteinExistence type="predicted"/>
<dbReference type="InParanoid" id="A0A2T3ANA7"/>
<sequence length="360" mass="39252">MAPLQDRGDMQAARAFLQHLRQGTLRSNQERRREDNRGDHGGRGGPMPGNPRQMSVRTTTAAPSPCPVQPGINSYRPLNASSGFAGPEGEPMDIDKEPSSPKRDLLNSSWAGSSTLHSLGARPVIDKASAVPLGQFNIPAAQSKRSTSPRRGLTNSHWAAVADTGEKYVQMSKEIIGIDMSSVYQDNDWQYTYSLEDRARSYSQAADNAHAAGDFDAEAKLRQVASLCSQVVDARLKLRDEKTEREAFQAASRAIQVARASHNNYSAKIRAPQLTQGQTVTAHSISKHSNGQKTSTLPVNSHIGVAAHHLQTEENKANQASYAAVNGSVNLGPPPVQYASARRDTARERFLEHWRLNNAN</sequence>
<feature type="region of interest" description="Disordered" evidence="1">
    <location>
        <begin position="1"/>
        <end position="109"/>
    </location>
</feature>
<gene>
    <name evidence="2" type="ORF">BD289DRAFT_478366</name>
</gene>
<feature type="compositionally biased region" description="Basic and acidic residues" evidence="1">
    <location>
        <begin position="28"/>
        <end position="42"/>
    </location>
</feature>
<dbReference type="AlphaFoldDB" id="A0A2T3ANA7"/>
<reference evidence="2 3" key="1">
    <citation type="journal article" date="2018" name="Mycol. Prog.">
        <title>Coniella lustricola, a new species from submerged detritus.</title>
        <authorList>
            <person name="Raudabaugh D.B."/>
            <person name="Iturriaga T."/>
            <person name="Carver A."/>
            <person name="Mondo S."/>
            <person name="Pangilinan J."/>
            <person name="Lipzen A."/>
            <person name="He G."/>
            <person name="Amirebrahimi M."/>
            <person name="Grigoriev I.V."/>
            <person name="Miller A.N."/>
        </authorList>
    </citation>
    <scope>NUCLEOTIDE SEQUENCE [LARGE SCALE GENOMIC DNA]</scope>
    <source>
        <strain evidence="2 3">B22-T-1</strain>
    </source>
</reference>
<organism evidence="2 3">
    <name type="scientific">Coniella lustricola</name>
    <dbReference type="NCBI Taxonomy" id="2025994"/>
    <lineage>
        <taxon>Eukaryota</taxon>
        <taxon>Fungi</taxon>
        <taxon>Dikarya</taxon>
        <taxon>Ascomycota</taxon>
        <taxon>Pezizomycotina</taxon>
        <taxon>Sordariomycetes</taxon>
        <taxon>Sordariomycetidae</taxon>
        <taxon>Diaporthales</taxon>
        <taxon>Schizoparmaceae</taxon>
        <taxon>Coniella</taxon>
    </lineage>
</organism>
<accession>A0A2T3ANA7</accession>
<evidence type="ECO:0000313" key="3">
    <source>
        <dbReference type="Proteomes" id="UP000241462"/>
    </source>
</evidence>
<feature type="compositionally biased region" description="Polar residues" evidence="1">
    <location>
        <begin position="53"/>
        <end position="62"/>
    </location>
</feature>
<evidence type="ECO:0000256" key="1">
    <source>
        <dbReference type="SAM" id="MobiDB-lite"/>
    </source>
</evidence>
<protein>
    <submittedName>
        <fullName evidence="2">Uncharacterized protein</fullName>
    </submittedName>
</protein>
<dbReference type="EMBL" id="KZ678373">
    <property type="protein sequence ID" value="PSS03889.1"/>
    <property type="molecule type" value="Genomic_DNA"/>
</dbReference>